<organism evidence="2 3">
    <name type="scientific">Pedobacter jamesrossensis</name>
    <dbReference type="NCBI Taxonomy" id="1908238"/>
    <lineage>
        <taxon>Bacteria</taxon>
        <taxon>Pseudomonadati</taxon>
        <taxon>Bacteroidota</taxon>
        <taxon>Sphingobacteriia</taxon>
        <taxon>Sphingobacteriales</taxon>
        <taxon>Sphingobacteriaceae</taxon>
        <taxon>Pedobacter</taxon>
    </lineage>
</organism>
<name>A0ABV8NLX9_9SPHI</name>
<protein>
    <submittedName>
        <fullName evidence="2">Nucleotidyltransferase domain-containing protein</fullName>
    </submittedName>
</protein>
<gene>
    <name evidence="2" type="ORF">ACFOUY_08115</name>
</gene>
<dbReference type="InterPro" id="IPR043519">
    <property type="entry name" value="NT_sf"/>
</dbReference>
<evidence type="ECO:0000259" key="1">
    <source>
        <dbReference type="Pfam" id="PF01909"/>
    </source>
</evidence>
<dbReference type="Pfam" id="PF01909">
    <property type="entry name" value="NTP_transf_2"/>
    <property type="match status" value="1"/>
</dbReference>
<dbReference type="CDD" id="cd05403">
    <property type="entry name" value="NT_KNTase_like"/>
    <property type="match status" value="1"/>
</dbReference>
<evidence type="ECO:0000313" key="2">
    <source>
        <dbReference type="EMBL" id="MFC4196659.1"/>
    </source>
</evidence>
<reference evidence="3" key="1">
    <citation type="journal article" date="2019" name="Int. J. Syst. Evol. Microbiol.">
        <title>The Global Catalogue of Microorganisms (GCM) 10K type strain sequencing project: providing services to taxonomists for standard genome sequencing and annotation.</title>
        <authorList>
            <consortium name="The Broad Institute Genomics Platform"/>
            <consortium name="The Broad Institute Genome Sequencing Center for Infectious Disease"/>
            <person name="Wu L."/>
            <person name="Ma J."/>
        </authorList>
    </citation>
    <scope>NUCLEOTIDE SEQUENCE [LARGE SCALE GENOMIC DNA]</scope>
    <source>
        <strain evidence="3">CCM 8689</strain>
    </source>
</reference>
<dbReference type="RefSeq" id="WP_378959994.1">
    <property type="nucleotide sequence ID" value="NZ_JBHRXC010000016.1"/>
</dbReference>
<sequence>MITNLNKKLLTFVKEKFPDVYVAFLTGSRVDGYASDESDYDIYLLTYTRDYVFSELFMWEGKKIQLVHIPVSKVDEILWYDWFVRTGIHIGCFAKGLILLDNGEYLMDLINECKKLYIEGPRRCTYSELNLYKVNIMNLVSDLSGNNRGEEKMMLGQELYKTFIQYYLESNLRWVNNHKHLARQMNLFNPSLSTKLLNEFRNFSNSLDPCALLDLIRVELVPLGRLDNGYSRYSGLIELKSDYLIINLLATQDFFKVYEWIQNSFQLLSKDIISHFVFRSRPLGDDSSSGETLYLVLQLDRQNFAKPLISKIEGIFNAQPNRIRPHYPVNIDFSLIFGGEGLVVPFFKFFSTITKKYGKDLKNESNSIFYALIIVKKIKDVFFESENKWIDFTEMIEASWISSAYDNKRIHLFDQIVKAKKNIYSVFFQQFAEQKEILSEIFLAHSSNKDYFLIEEQLKELEKLLKLNYEIKPHQMCIPEAKRVEPHWIVLKSLLDYSLRILLFNESQKSYLIYVITHLSVVAV</sequence>
<feature type="domain" description="Polymerase nucleotidyl transferase" evidence="1">
    <location>
        <begin position="7"/>
        <end position="66"/>
    </location>
</feature>
<dbReference type="EMBL" id="JBHSBY010000036">
    <property type="protein sequence ID" value="MFC4196659.1"/>
    <property type="molecule type" value="Genomic_DNA"/>
</dbReference>
<comment type="caution">
    <text evidence="2">The sequence shown here is derived from an EMBL/GenBank/DDBJ whole genome shotgun (WGS) entry which is preliminary data.</text>
</comment>
<dbReference type="Proteomes" id="UP001595792">
    <property type="component" value="Unassembled WGS sequence"/>
</dbReference>
<evidence type="ECO:0000313" key="3">
    <source>
        <dbReference type="Proteomes" id="UP001595792"/>
    </source>
</evidence>
<proteinExistence type="predicted"/>
<dbReference type="SUPFAM" id="SSF81301">
    <property type="entry name" value="Nucleotidyltransferase"/>
    <property type="match status" value="1"/>
</dbReference>
<accession>A0ABV8NLX9</accession>
<dbReference type="InterPro" id="IPR002934">
    <property type="entry name" value="Polymerase_NTP_transf_dom"/>
</dbReference>
<keyword evidence="3" id="KW-1185">Reference proteome</keyword>